<comment type="cofactor">
    <cofactor evidence="1">
        <name>FMN</name>
        <dbReference type="ChEBI" id="CHEBI:58210"/>
    </cofactor>
</comment>
<feature type="binding site" evidence="7">
    <location>
        <begin position="309"/>
        <end position="310"/>
    </location>
    <ligand>
        <name>FMN</name>
        <dbReference type="ChEBI" id="CHEBI:58210"/>
    </ligand>
</feature>
<evidence type="ECO:0000259" key="8">
    <source>
        <dbReference type="PROSITE" id="PS51349"/>
    </source>
</evidence>
<feature type="binding site" evidence="7">
    <location>
        <position position="143"/>
    </location>
    <ligand>
        <name>FMN</name>
        <dbReference type="ChEBI" id="CHEBI:58210"/>
    </ligand>
</feature>
<gene>
    <name evidence="9" type="ORF">BKA05_001281</name>
</gene>
<dbReference type="PIRSF" id="PIRSF000138">
    <property type="entry name" value="Al-hdrx_acd_dh"/>
    <property type="match status" value="1"/>
</dbReference>
<evidence type="ECO:0000256" key="2">
    <source>
        <dbReference type="ARBA" id="ARBA00022630"/>
    </source>
</evidence>
<proteinExistence type="inferred from homology"/>
<protein>
    <submittedName>
        <fullName evidence="9">4-hydroxymandelate oxidase</fullName>
        <ecNumber evidence="9">1.1.3.46</ecNumber>
    </submittedName>
</protein>
<dbReference type="PROSITE" id="PS51349">
    <property type="entry name" value="FMN_HYDROXY_ACID_DH_2"/>
    <property type="match status" value="1"/>
</dbReference>
<evidence type="ECO:0000256" key="7">
    <source>
        <dbReference type="PIRSR" id="PIRSR000138-2"/>
    </source>
</evidence>
<feature type="binding site" evidence="7">
    <location>
        <position position="253"/>
    </location>
    <ligand>
        <name>FMN</name>
        <dbReference type="ChEBI" id="CHEBI:58210"/>
    </ligand>
</feature>
<evidence type="ECO:0000256" key="1">
    <source>
        <dbReference type="ARBA" id="ARBA00001917"/>
    </source>
</evidence>
<dbReference type="PROSITE" id="PS00557">
    <property type="entry name" value="FMN_HYDROXY_ACID_DH_1"/>
    <property type="match status" value="1"/>
</dbReference>
<dbReference type="EC" id="1.1.3.46" evidence="9"/>
<dbReference type="GO" id="GO:0016491">
    <property type="term" value="F:oxidoreductase activity"/>
    <property type="evidence" value="ECO:0007669"/>
    <property type="project" value="UniProtKB-KW"/>
</dbReference>
<feature type="binding site" evidence="7">
    <location>
        <position position="145"/>
    </location>
    <ligand>
        <name>glyoxylate</name>
        <dbReference type="ChEBI" id="CHEBI:36655"/>
    </ligand>
</feature>
<evidence type="ECO:0000256" key="5">
    <source>
        <dbReference type="ARBA" id="ARBA00024042"/>
    </source>
</evidence>
<dbReference type="PANTHER" id="PTHR10578:SF107">
    <property type="entry name" value="2-HYDROXYACID OXIDASE 1"/>
    <property type="match status" value="1"/>
</dbReference>
<dbReference type="InterPro" id="IPR037396">
    <property type="entry name" value="FMN_HAD"/>
</dbReference>
<evidence type="ECO:0000256" key="4">
    <source>
        <dbReference type="ARBA" id="ARBA00023002"/>
    </source>
</evidence>
<comment type="similarity">
    <text evidence="5">Belongs to the FMN-dependent alpha-hydroxy acid dehydrogenase family.</text>
</comment>
<dbReference type="AlphaFoldDB" id="A0A7Y9YCP5"/>
<dbReference type="InterPro" id="IPR012133">
    <property type="entry name" value="Alpha-hydoxy_acid_DH_FMN"/>
</dbReference>
<evidence type="ECO:0000313" key="10">
    <source>
        <dbReference type="Proteomes" id="UP000537326"/>
    </source>
</evidence>
<dbReference type="InterPro" id="IPR013785">
    <property type="entry name" value="Aldolase_TIM"/>
</dbReference>
<dbReference type="EMBL" id="JACBZI010000001">
    <property type="protein sequence ID" value="NYI09766.1"/>
    <property type="molecule type" value="Genomic_DNA"/>
</dbReference>
<feature type="binding site" evidence="7">
    <location>
        <position position="255"/>
    </location>
    <ligand>
        <name>glyoxylate</name>
        <dbReference type="ChEBI" id="CHEBI:36655"/>
    </ligand>
</feature>
<dbReference type="Gene3D" id="3.20.20.70">
    <property type="entry name" value="Aldolase class I"/>
    <property type="match status" value="1"/>
</dbReference>
<dbReference type="InterPro" id="IPR000262">
    <property type="entry name" value="FMN-dep_DH"/>
</dbReference>
<reference evidence="9 10" key="1">
    <citation type="submission" date="2020-07" db="EMBL/GenBank/DDBJ databases">
        <title>Sequencing the genomes of 1000 actinobacteria strains.</title>
        <authorList>
            <person name="Klenk H.-P."/>
        </authorList>
    </citation>
    <scope>NUCLEOTIDE SEQUENCE [LARGE SCALE GENOMIC DNA]</scope>
    <source>
        <strain evidence="9 10">DSM 18248</strain>
    </source>
</reference>
<sequence length="359" mass="37612">MTPARPSWADPRRRGWPAELAALAQQVVPAPMWAYLEAGAREGVTRDEAVDAWRAVRLWPRVLHGTGEPDTRGEVLGAPVRTPVGVAPTSMQRVVHPDGELAMAAGAAAAGALHVVSSNAGHRFSDIGEAARAVDPDAVWWLQAYLPPDREAATPVLRAAAAAGARAVALTVDTPFPGTKYEPAEEDWQGHDLSWHRANFADARAARHHRGLRPEDLAWITETCGLPTVVKGVVRADDARRCVEAGAAGVWVSNHGGRQLDRTISTATALPAVVAAVGHEAEVYVDGGVRSGLDALAALGLGARAVLVGRPPVHALAVAGARGVQALLETLTEELSEALELAGCSRLEQAQGLGAPPDL</sequence>
<feature type="active site" description="Proton acceptor" evidence="6">
    <location>
        <position position="255"/>
    </location>
</feature>
<keyword evidence="2 7" id="KW-0285">Flavoprotein</keyword>
<dbReference type="SUPFAM" id="SSF51395">
    <property type="entry name" value="FMN-linked oxidoreductases"/>
    <property type="match status" value="1"/>
</dbReference>
<feature type="binding site" evidence="7">
    <location>
        <begin position="286"/>
        <end position="290"/>
    </location>
    <ligand>
        <name>FMN</name>
        <dbReference type="ChEBI" id="CHEBI:58210"/>
    </ligand>
</feature>
<feature type="binding site" evidence="7">
    <location>
        <position position="35"/>
    </location>
    <ligand>
        <name>glyoxylate</name>
        <dbReference type="ChEBI" id="CHEBI:36655"/>
    </ligand>
</feature>
<dbReference type="CDD" id="cd02809">
    <property type="entry name" value="alpha_hydroxyacid_oxid_FMN"/>
    <property type="match status" value="1"/>
</dbReference>
<dbReference type="Proteomes" id="UP000537326">
    <property type="component" value="Unassembled WGS sequence"/>
</dbReference>
<dbReference type="GO" id="GO:0010181">
    <property type="term" value="F:FMN binding"/>
    <property type="evidence" value="ECO:0007669"/>
    <property type="project" value="InterPro"/>
</dbReference>
<feature type="binding site" evidence="7">
    <location>
        <position position="258"/>
    </location>
    <ligand>
        <name>FMN</name>
        <dbReference type="ChEBI" id="CHEBI:58210"/>
    </ligand>
</feature>
<dbReference type="InterPro" id="IPR008259">
    <property type="entry name" value="FMN_hydac_DH_AS"/>
</dbReference>
<evidence type="ECO:0000313" key="9">
    <source>
        <dbReference type="EMBL" id="NYI09766.1"/>
    </source>
</evidence>
<feature type="binding site" evidence="7">
    <location>
        <position position="117"/>
    </location>
    <ligand>
        <name>FMN</name>
        <dbReference type="ChEBI" id="CHEBI:58210"/>
    </ligand>
</feature>
<feature type="domain" description="FMN hydroxy acid dehydrogenase" evidence="8">
    <location>
        <begin position="9"/>
        <end position="359"/>
    </location>
</feature>
<organism evidence="9 10">
    <name type="scientific">Nocardioides marinus</name>
    <dbReference type="NCBI Taxonomy" id="374514"/>
    <lineage>
        <taxon>Bacteria</taxon>
        <taxon>Bacillati</taxon>
        <taxon>Actinomycetota</taxon>
        <taxon>Actinomycetes</taxon>
        <taxon>Propionibacteriales</taxon>
        <taxon>Nocardioidaceae</taxon>
        <taxon>Nocardioides</taxon>
    </lineage>
</organism>
<dbReference type="PANTHER" id="PTHR10578">
    <property type="entry name" value="S -2-HYDROXY-ACID OXIDASE-RELATED"/>
    <property type="match status" value="1"/>
</dbReference>
<feature type="binding site" evidence="7">
    <location>
        <position position="231"/>
    </location>
    <ligand>
        <name>FMN</name>
        <dbReference type="ChEBI" id="CHEBI:58210"/>
    </ligand>
</feature>
<comment type="caution">
    <text evidence="9">The sequence shown here is derived from an EMBL/GenBank/DDBJ whole genome shotgun (WGS) entry which is preliminary data.</text>
</comment>
<feature type="binding site" evidence="7">
    <location>
        <position position="171"/>
    </location>
    <ligand>
        <name>FMN</name>
        <dbReference type="ChEBI" id="CHEBI:58210"/>
    </ligand>
</feature>
<keyword evidence="3 7" id="KW-0288">FMN</keyword>
<evidence type="ECO:0000256" key="3">
    <source>
        <dbReference type="ARBA" id="ARBA00022643"/>
    </source>
</evidence>
<dbReference type="RefSeq" id="WP_179530697.1">
    <property type="nucleotide sequence ID" value="NZ_BAAAPP010000012.1"/>
</dbReference>
<evidence type="ECO:0000256" key="6">
    <source>
        <dbReference type="PIRSR" id="PIRSR000138-1"/>
    </source>
</evidence>
<accession>A0A7Y9YCP5</accession>
<keyword evidence="4 9" id="KW-0560">Oxidoreductase</keyword>
<name>A0A7Y9YCP5_9ACTN</name>
<keyword evidence="10" id="KW-1185">Reference proteome</keyword>
<dbReference type="Pfam" id="PF01070">
    <property type="entry name" value="FMN_dh"/>
    <property type="match status" value="1"/>
</dbReference>